<gene>
    <name evidence="1" type="ORF">EHQ64_11115</name>
</gene>
<proteinExistence type="predicted"/>
<protein>
    <recommendedName>
        <fullName evidence="3">Zinc ribbon domain-containing protein</fullName>
    </recommendedName>
</protein>
<evidence type="ECO:0000313" key="2">
    <source>
        <dbReference type="Proteomes" id="UP000297762"/>
    </source>
</evidence>
<comment type="caution">
    <text evidence="1">The sequence shown here is derived from an EMBL/GenBank/DDBJ whole genome shotgun (WGS) entry which is preliminary data.</text>
</comment>
<name>A0A4R9K6E5_9LEPT</name>
<accession>A0A4R9K6E5</accession>
<sequence length="152" mass="17391">MTSYSICTHPECNKGYLSEIGSKRNVCGIHKYPLLAKCFFCGESSLTPEDTFCTFCGVNIKETMKDVLTIFFIAKVVAGVKLKLHPLTPVYVNRVNEDYKEYFPVMALLEAGPNGKHSIDENLNRELRKIEEDDFNDFLDKFSKKNKTYLTQ</sequence>
<dbReference type="AlphaFoldDB" id="A0A4R9K6E5"/>
<dbReference type="RefSeq" id="WP_135649565.1">
    <property type="nucleotide sequence ID" value="NZ_RQGF01000027.1"/>
</dbReference>
<dbReference type="EMBL" id="RQGF01000027">
    <property type="protein sequence ID" value="TGL61161.1"/>
    <property type="molecule type" value="Genomic_DNA"/>
</dbReference>
<dbReference type="Proteomes" id="UP000297762">
    <property type="component" value="Unassembled WGS sequence"/>
</dbReference>
<reference evidence="1" key="1">
    <citation type="journal article" date="2019" name="PLoS Negl. Trop. Dis.">
        <title>Revisiting the worldwide diversity of Leptospira species in the environment.</title>
        <authorList>
            <person name="Vincent A.T."/>
            <person name="Schiettekatte O."/>
            <person name="Bourhy P."/>
            <person name="Veyrier F.J."/>
            <person name="Picardeau M."/>
        </authorList>
    </citation>
    <scope>NUCLEOTIDE SEQUENCE [LARGE SCALE GENOMIC DNA]</scope>
    <source>
        <strain evidence="1">201702455</strain>
    </source>
</reference>
<organism evidence="1 2">
    <name type="scientific">Leptospira sarikeiensis</name>
    <dbReference type="NCBI Taxonomy" id="2484943"/>
    <lineage>
        <taxon>Bacteria</taxon>
        <taxon>Pseudomonadati</taxon>
        <taxon>Spirochaetota</taxon>
        <taxon>Spirochaetia</taxon>
        <taxon>Leptospirales</taxon>
        <taxon>Leptospiraceae</taxon>
        <taxon>Leptospira</taxon>
    </lineage>
</organism>
<dbReference type="OrthoDB" id="346213at2"/>
<evidence type="ECO:0000313" key="1">
    <source>
        <dbReference type="EMBL" id="TGL61161.1"/>
    </source>
</evidence>
<keyword evidence="2" id="KW-1185">Reference proteome</keyword>
<evidence type="ECO:0008006" key="3">
    <source>
        <dbReference type="Google" id="ProtNLM"/>
    </source>
</evidence>